<dbReference type="Gramene" id="PUZ43265">
    <property type="protein sequence ID" value="PUZ43265"/>
    <property type="gene ID" value="GQ55_9G648500"/>
</dbReference>
<evidence type="ECO:0000313" key="2">
    <source>
        <dbReference type="EMBL" id="PUZ43265.1"/>
    </source>
</evidence>
<reference evidence="2 3" key="1">
    <citation type="submission" date="2018-04" db="EMBL/GenBank/DDBJ databases">
        <title>WGS assembly of Panicum hallii var. hallii HAL2.</title>
        <authorList>
            <person name="Lovell J."/>
            <person name="Jenkins J."/>
            <person name="Lowry D."/>
            <person name="Mamidi S."/>
            <person name="Sreedasyam A."/>
            <person name="Weng X."/>
            <person name="Barry K."/>
            <person name="Bonette J."/>
            <person name="Campitelli B."/>
            <person name="Daum C."/>
            <person name="Gordon S."/>
            <person name="Gould B."/>
            <person name="Lipzen A."/>
            <person name="MacQueen A."/>
            <person name="Palacio-Mejia J."/>
            <person name="Plott C."/>
            <person name="Shakirov E."/>
            <person name="Shu S."/>
            <person name="Yoshinaga Y."/>
            <person name="Zane M."/>
            <person name="Rokhsar D."/>
            <person name="Grimwood J."/>
            <person name="Schmutz J."/>
            <person name="Juenger T."/>
        </authorList>
    </citation>
    <scope>NUCLEOTIDE SEQUENCE [LARGE SCALE GENOMIC DNA]</scope>
    <source>
        <strain evidence="3">cv. HAL2</strain>
    </source>
</reference>
<dbReference type="EMBL" id="CM009757">
    <property type="protein sequence ID" value="PUZ43265.1"/>
    <property type="molecule type" value="Genomic_DNA"/>
</dbReference>
<organism evidence="2 3">
    <name type="scientific">Panicum hallii var. hallii</name>
    <dbReference type="NCBI Taxonomy" id="1504633"/>
    <lineage>
        <taxon>Eukaryota</taxon>
        <taxon>Viridiplantae</taxon>
        <taxon>Streptophyta</taxon>
        <taxon>Embryophyta</taxon>
        <taxon>Tracheophyta</taxon>
        <taxon>Spermatophyta</taxon>
        <taxon>Magnoliopsida</taxon>
        <taxon>Liliopsida</taxon>
        <taxon>Poales</taxon>
        <taxon>Poaceae</taxon>
        <taxon>PACMAD clade</taxon>
        <taxon>Panicoideae</taxon>
        <taxon>Panicodae</taxon>
        <taxon>Paniceae</taxon>
        <taxon>Panicinae</taxon>
        <taxon>Panicum</taxon>
        <taxon>Panicum sect. Panicum</taxon>
    </lineage>
</organism>
<evidence type="ECO:0000256" key="1">
    <source>
        <dbReference type="SAM" id="MobiDB-lite"/>
    </source>
</evidence>
<gene>
    <name evidence="2" type="ORF">GQ55_9G648500</name>
</gene>
<dbReference type="AlphaFoldDB" id="A0A2T7CIT9"/>
<feature type="region of interest" description="Disordered" evidence="1">
    <location>
        <begin position="1"/>
        <end position="75"/>
    </location>
</feature>
<accession>A0A2T7CIT9</accession>
<dbReference type="OrthoDB" id="6078042at2759"/>
<feature type="compositionally biased region" description="Low complexity" evidence="1">
    <location>
        <begin position="35"/>
        <end position="49"/>
    </location>
</feature>
<dbReference type="PANTHER" id="PTHR46519:SF5">
    <property type="entry name" value="RING_U-BOX SUPERFAMILY PROTEIN"/>
    <property type="match status" value="1"/>
</dbReference>
<protein>
    <submittedName>
        <fullName evidence="2">Uncharacterized protein</fullName>
    </submittedName>
</protein>
<name>A0A2T7CIT9_9POAL</name>
<proteinExistence type="predicted"/>
<sequence length="270" mass="31315">MGDEPDGNDVLQNDFHQEQIQQYEEYSSDSRSSEQDSGQSVSTSSTESGNGVQHEADLPWSRDISVAEDGQDDSSFLDREEEWHVIESHEEEPQWQLSPSLNSTRNRFSSPPEDDDVYGVELRELLSRRSVSNLLRSGFRQSLDQLIQSYVERQEHDWDFQGQRPSTSGVILNEDPIEIRMDEPAARDERPQAWTTGLSDEALFPSQQRQREWQIDNWSQQAMHRSEFVSQFTMIQWSKNYDTYIPWHQCNAKSSVLFAAGLGRRECFAR</sequence>
<feature type="compositionally biased region" description="Polar residues" evidence="1">
    <location>
        <begin position="95"/>
        <end position="109"/>
    </location>
</feature>
<evidence type="ECO:0000313" key="3">
    <source>
        <dbReference type="Proteomes" id="UP000244336"/>
    </source>
</evidence>
<keyword evidence="3" id="KW-1185">Reference proteome</keyword>
<dbReference type="PANTHER" id="PTHR46519">
    <property type="entry name" value="RING/U-BOX SUPERFAMILY PROTEIN"/>
    <property type="match status" value="1"/>
</dbReference>
<feature type="region of interest" description="Disordered" evidence="1">
    <location>
        <begin position="87"/>
        <end position="114"/>
    </location>
</feature>
<dbReference type="Proteomes" id="UP000244336">
    <property type="component" value="Chromosome 9"/>
</dbReference>